<dbReference type="STRING" id="409849.ENSPMGP00000003172"/>
<dbReference type="Proteomes" id="UP000261520">
    <property type="component" value="Unplaced"/>
</dbReference>
<organism evidence="1 2">
    <name type="scientific">Periophthalmus magnuspinnatus</name>
    <dbReference type="NCBI Taxonomy" id="409849"/>
    <lineage>
        <taxon>Eukaryota</taxon>
        <taxon>Metazoa</taxon>
        <taxon>Chordata</taxon>
        <taxon>Craniata</taxon>
        <taxon>Vertebrata</taxon>
        <taxon>Euteleostomi</taxon>
        <taxon>Actinopterygii</taxon>
        <taxon>Neopterygii</taxon>
        <taxon>Teleostei</taxon>
        <taxon>Neoteleostei</taxon>
        <taxon>Acanthomorphata</taxon>
        <taxon>Gobiaria</taxon>
        <taxon>Gobiiformes</taxon>
        <taxon>Gobioidei</taxon>
        <taxon>Gobiidae</taxon>
        <taxon>Oxudercinae</taxon>
        <taxon>Periophthalmus</taxon>
    </lineage>
</organism>
<accession>A0A3B3ZF48</accession>
<name>A0A3B3ZF48_9GOBI</name>
<sequence>MIFLYDLAFSLFLHTYISDGRQEAVCFDKITSRIQKLCYGLNADFVDPRNGSLTPPLHCSMLAPTSLSSPGKYCASIALFKMNNKHFLIFF</sequence>
<dbReference type="Ensembl" id="ENSPMGT00000003365.1">
    <property type="protein sequence ID" value="ENSPMGP00000003172.1"/>
    <property type="gene ID" value="ENSPMGG00000002753.1"/>
</dbReference>
<dbReference type="AlphaFoldDB" id="A0A3B3ZF48"/>
<reference evidence="1" key="1">
    <citation type="submission" date="2025-08" db="UniProtKB">
        <authorList>
            <consortium name="Ensembl"/>
        </authorList>
    </citation>
    <scope>IDENTIFICATION</scope>
</reference>
<evidence type="ECO:0000313" key="1">
    <source>
        <dbReference type="Ensembl" id="ENSPMGP00000003172.1"/>
    </source>
</evidence>
<reference evidence="1" key="2">
    <citation type="submission" date="2025-09" db="UniProtKB">
        <authorList>
            <consortium name="Ensembl"/>
        </authorList>
    </citation>
    <scope>IDENTIFICATION</scope>
</reference>
<evidence type="ECO:0000313" key="2">
    <source>
        <dbReference type="Proteomes" id="UP000261520"/>
    </source>
</evidence>
<protein>
    <submittedName>
        <fullName evidence="1">Uncharacterized protein</fullName>
    </submittedName>
</protein>
<keyword evidence="2" id="KW-1185">Reference proteome</keyword>
<proteinExistence type="predicted"/>